<feature type="compositionally biased region" description="Gly residues" evidence="1">
    <location>
        <begin position="244"/>
        <end position="254"/>
    </location>
</feature>
<feature type="domain" description="TPM" evidence="3">
    <location>
        <begin position="39"/>
        <end position="159"/>
    </location>
</feature>
<feature type="compositionally biased region" description="Polar residues" evidence="1">
    <location>
        <begin position="232"/>
        <end position="243"/>
    </location>
</feature>
<sequence length="266" mass="29708">MSGGKIKKQSLFFLLTIFILFVPWGISVNADSMNQKQYIYDYAELLSETEVEELESLSSELSEQMNTAFMVITVNGMDGKDIIPYVQDFYDEHAPGYDQPHGNTSILTIDLQTRDVYLAGFKKAEQYLDDARLDMVRNKITPDLSQGNYFQAFSVYIHTAHDYMGFKPGVNPENILFKWWFQLAVSLIVAGIIVALMAYRSGGRVTVSAQNYMNNNQSGILNKYDNYIRQTVTKQKKPSSNTKSGGGGGGGISRGGHSHSGSRGKF</sequence>
<evidence type="ECO:0000256" key="1">
    <source>
        <dbReference type="SAM" id="MobiDB-lite"/>
    </source>
</evidence>
<dbReference type="Pfam" id="PF04536">
    <property type="entry name" value="TPM_phosphatase"/>
    <property type="match status" value="1"/>
</dbReference>
<evidence type="ECO:0000256" key="2">
    <source>
        <dbReference type="SAM" id="Phobius"/>
    </source>
</evidence>
<dbReference type="Proteomes" id="UP001519293">
    <property type="component" value="Unassembled WGS sequence"/>
</dbReference>
<feature type="transmembrane region" description="Helical" evidence="2">
    <location>
        <begin position="179"/>
        <end position="199"/>
    </location>
</feature>
<gene>
    <name evidence="4" type="ORF">J2Z40_000050</name>
</gene>
<keyword evidence="2" id="KW-0812">Transmembrane</keyword>
<evidence type="ECO:0000259" key="3">
    <source>
        <dbReference type="Pfam" id="PF04536"/>
    </source>
</evidence>
<dbReference type="InterPro" id="IPR007621">
    <property type="entry name" value="TPM_dom"/>
</dbReference>
<organism evidence="4 5">
    <name type="scientific">Cytobacillus eiseniae</name>
    <dbReference type="NCBI Taxonomy" id="762947"/>
    <lineage>
        <taxon>Bacteria</taxon>
        <taxon>Bacillati</taxon>
        <taxon>Bacillota</taxon>
        <taxon>Bacilli</taxon>
        <taxon>Bacillales</taxon>
        <taxon>Bacillaceae</taxon>
        <taxon>Cytobacillus</taxon>
    </lineage>
</organism>
<name>A0ABS4R9D7_9BACI</name>
<evidence type="ECO:0000313" key="5">
    <source>
        <dbReference type="Proteomes" id="UP001519293"/>
    </source>
</evidence>
<feature type="region of interest" description="Disordered" evidence="1">
    <location>
        <begin position="232"/>
        <end position="266"/>
    </location>
</feature>
<reference evidence="4 5" key="1">
    <citation type="submission" date="2021-03" db="EMBL/GenBank/DDBJ databases">
        <title>Genomic Encyclopedia of Type Strains, Phase IV (KMG-IV): sequencing the most valuable type-strain genomes for metagenomic binning, comparative biology and taxonomic classification.</title>
        <authorList>
            <person name="Goeker M."/>
        </authorList>
    </citation>
    <scope>NUCLEOTIDE SEQUENCE [LARGE SCALE GENOMIC DNA]</scope>
    <source>
        <strain evidence="4 5">DSM 26675</strain>
    </source>
</reference>
<protein>
    <recommendedName>
        <fullName evidence="3">TPM domain-containing protein</fullName>
    </recommendedName>
</protein>
<proteinExistence type="predicted"/>
<comment type="caution">
    <text evidence="4">The sequence shown here is derived from an EMBL/GenBank/DDBJ whole genome shotgun (WGS) entry which is preliminary data.</text>
</comment>
<dbReference type="EMBL" id="JAGIKZ010000001">
    <property type="protein sequence ID" value="MBP2239497.1"/>
    <property type="molecule type" value="Genomic_DNA"/>
</dbReference>
<keyword evidence="5" id="KW-1185">Reference proteome</keyword>
<accession>A0ABS4R9D7</accession>
<feature type="compositionally biased region" description="Basic residues" evidence="1">
    <location>
        <begin position="256"/>
        <end position="266"/>
    </location>
</feature>
<dbReference type="Gene3D" id="3.10.310.50">
    <property type="match status" value="1"/>
</dbReference>
<keyword evidence="2" id="KW-1133">Transmembrane helix</keyword>
<keyword evidence="2" id="KW-0472">Membrane</keyword>
<evidence type="ECO:0000313" key="4">
    <source>
        <dbReference type="EMBL" id="MBP2239497.1"/>
    </source>
</evidence>